<protein>
    <submittedName>
        <fullName evidence="7">LuxR family transcriptional regulator</fullName>
    </submittedName>
</protein>
<dbReference type="PROSITE" id="PS00622">
    <property type="entry name" value="HTH_LUXR_1"/>
    <property type="match status" value="1"/>
</dbReference>
<dbReference type="InterPro" id="IPR000792">
    <property type="entry name" value="Tscrpt_reg_LuxR_C"/>
</dbReference>
<dbReference type="EMBL" id="PPTT01000002">
    <property type="protein sequence ID" value="RDB71531.1"/>
    <property type="molecule type" value="Genomic_DNA"/>
</dbReference>
<sequence>MGGQRGVDRRTWALVAVAVVGFGLLQGARLLDLGTGPYSPEPYAIVGIAVGGCTYLSVAVLSYLGRLDRSLPLFVGGCCALAARVVLAASPDSYGIVPFVGQLAGGVGWALVILCWMQVFASYRPSWAAPMITAGYVVDTLLVPLTTALFPDNRSVVFVVALVLSLVALGVCMRQHQAVAKVMMPHDAPSTSMAELAARTKRAVVGAVVFSASCGFVVQLDLAGGVHYAQTAVTSILGVVVSFTLCLGLVLIRPKKTSIDLAYPVSAAALMSVLMFRSVNPGDTTWSGPLMVVLLITFFCFIWIAFTSEAYERKLPAFFLLGLAVGASQLSIAGGRALALTDLGALASSQFGITLTALIWLLGVAVTLMFVSYLWLFTKSKGSGYVDAPDETTEPAASIASLNAAALELLRDTYDLSAREFQVVGEFSSGRSARYIADYLMLSEHTVKTHLRRAYAKLDIHSRQELLNLIDRMETAVHQRR</sequence>
<dbReference type="Pfam" id="PF00196">
    <property type="entry name" value="GerE"/>
    <property type="match status" value="1"/>
</dbReference>
<evidence type="ECO:0000256" key="2">
    <source>
        <dbReference type="ARBA" id="ARBA00023125"/>
    </source>
</evidence>
<feature type="transmembrane region" description="Helical" evidence="4">
    <location>
        <begin position="96"/>
        <end position="116"/>
    </location>
</feature>
<dbReference type="GO" id="GO:0003677">
    <property type="term" value="F:DNA binding"/>
    <property type="evidence" value="ECO:0007669"/>
    <property type="project" value="UniProtKB-KW"/>
</dbReference>
<reference evidence="7" key="3">
    <citation type="journal article" date="2019" name="Microbiol. Resour. Announc.">
        <title>Draft Genome Sequences of Type Strains of Gordonibacter faecihominis, Paraeggerthella hongkongensis, Parvibacter caecicola,Slackia equolifaciens, Slackia faecicanis, and Slackia isoflavoniconvertens.</title>
        <authorList>
            <person name="Danylec N."/>
            <person name="Stoll D.A."/>
            <person name="Dotsch A."/>
            <person name="Huch M."/>
        </authorList>
    </citation>
    <scope>NUCLEOTIDE SEQUENCE</scope>
    <source>
        <strain evidence="7">DSM 16107</strain>
    </source>
</reference>
<dbReference type="RefSeq" id="WP_114545038.1">
    <property type="nucleotide sequence ID" value="NZ_PPTT01000002.1"/>
</dbReference>
<dbReference type="Proteomes" id="UP000270112">
    <property type="component" value="Unassembled WGS sequence"/>
</dbReference>
<feature type="transmembrane region" description="Helical" evidence="4">
    <location>
        <begin position="351"/>
        <end position="376"/>
    </location>
</feature>
<dbReference type="PROSITE" id="PS50043">
    <property type="entry name" value="HTH_LUXR_2"/>
    <property type="match status" value="1"/>
</dbReference>
<feature type="transmembrane region" description="Helical" evidence="4">
    <location>
        <begin position="318"/>
        <end position="339"/>
    </location>
</feature>
<keyword evidence="3" id="KW-0804">Transcription</keyword>
<dbReference type="EMBL" id="QICC01000021">
    <property type="protein sequence ID" value="RNM42002.1"/>
    <property type="molecule type" value="Genomic_DNA"/>
</dbReference>
<dbReference type="CDD" id="cd06170">
    <property type="entry name" value="LuxR_C_like"/>
    <property type="match status" value="1"/>
</dbReference>
<dbReference type="AlphaFoldDB" id="A0A3N0J092"/>
<dbReference type="Proteomes" id="UP000253817">
    <property type="component" value="Unassembled WGS sequence"/>
</dbReference>
<evidence type="ECO:0000313" key="9">
    <source>
        <dbReference type="Proteomes" id="UP000270112"/>
    </source>
</evidence>
<dbReference type="SMART" id="SM00421">
    <property type="entry name" value="HTH_LUXR"/>
    <property type="match status" value="1"/>
</dbReference>
<dbReference type="GO" id="GO:0006355">
    <property type="term" value="P:regulation of DNA-templated transcription"/>
    <property type="evidence" value="ECO:0007669"/>
    <property type="project" value="InterPro"/>
</dbReference>
<dbReference type="PRINTS" id="PR00038">
    <property type="entry name" value="HTHLUXR"/>
</dbReference>
<feature type="transmembrane region" description="Helical" evidence="4">
    <location>
        <begin position="12"/>
        <end position="31"/>
    </location>
</feature>
<dbReference type="PANTHER" id="PTHR44688">
    <property type="entry name" value="DNA-BINDING TRANSCRIPTIONAL ACTIVATOR DEVR_DOSR"/>
    <property type="match status" value="1"/>
</dbReference>
<keyword evidence="4" id="KW-0472">Membrane</keyword>
<feature type="transmembrane region" description="Helical" evidence="4">
    <location>
        <begin position="71"/>
        <end position="90"/>
    </location>
</feature>
<evidence type="ECO:0000256" key="3">
    <source>
        <dbReference type="ARBA" id="ARBA00023163"/>
    </source>
</evidence>
<feature type="transmembrane region" description="Helical" evidence="4">
    <location>
        <begin position="261"/>
        <end position="280"/>
    </location>
</feature>
<keyword evidence="2" id="KW-0238">DNA-binding</keyword>
<name>A0A3N0J092_9ACTN</name>
<feature type="transmembrane region" description="Helical" evidence="4">
    <location>
        <begin position="286"/>
        <end position="306"/>
    </location>
</feature>
<evidence type="ECO:0000256" key="1">
    <source>
        <dbReference type="ARBA" id="ARBA00023015"/>
    </source>
</evidence>
<dbReference type="OrthoDB" id="8482304at2"/>
<feature type="transmembrane region" description="Helical" evidence="4">
    <location>
        <begin position="203"/>
        <end position="220"/>
    </location>
</feature>
<proteinExistence type="predicted"/>
<keyword evidence="8" id="KW-1185">Reference proteome</keyword>
<dbReference type="InterPro" id="IPR016032">
    <property type="entry name" value="Sig_transdc_resp-reg_C-effctor"/>
</dbReference>
<accession>A0A3N0J092</accession>
<gene>
    <name evidence="6" type="ORF">C1876_01910</name>
    <name evidence="7" type="ORF">DMP09_06850</name>
</gene>
<keyword evidence="4" id="KW-0812">Transmembrane</keyword>
<dbReference type="PANTHER" id="PTHR44688:SF16">
    <property type="entry name" value="DNA-BINDING TRANSCRIPTIONAL ACTIVATOR DEVR_DOSR"/>
    <property type="match status" value="1"/>
</dbReference>
<keyword evidence="4" id="KW-1133">Transmembrane helix</keyword>
<comment type="caution">
    <text evidence="7">The sequence shown here is derived from an EMBL/GenBank/DDBJ whole genome shotgun (WGS) entry which is preliminary data.</text>
</comment>
<organism evidence="7 9">
    <name type="scientific">Eggerthella sinensis</name>
    <dbReference type="NCBI Taxonomy" id="242230"/>
    <lineage>
        <taxon>Bacteria</taxon>
        <taxon>Bacillati</taxon>
        <taxon>Actinomycetota</taxon>
        <taxon>Coriobacteriia</taxon>
        <taxon>Eggerthellales</taxon>
        <taxon>Eggerthellaceae</taxon>
        <taxon>Eggerthella</taxon>
    </lineage>
</organism>
<keyword evidence="1" id="KW-0805">Transcription regulation</keyword>
<evidence type="ECO:0000313" key="7">
    <source>
        <dbReference type="EMBL" id="RNM42002.1"/>
    </source>
</evidence>
<reference evidence="6 8" key="1">
    <citation type="journal article" date="2018" name="Elife">
        <title>Discovery and characterization of a prevalent human gut bacterial enzyme sufficient for the inactivation of a family of plant toxins.</title>
        <authorList>
            <person name="Koppel N."/>
            <person name="Bisanz J.E."/>
            <person name="Pandelia M.E."/>
            <person name="Turnbaugh P.J."/>
            <person name="Balskus E.P."/>
        </authorList>
    </citation>
    <scope>NUCLEOTIDE SEQUENCE [LARGE SCALE GENOMIC DNA]</scope>
    <source>
        <strain evidence="6 8">DSM 16107</strain>
    </source>
</reference>
<feature type="transmembrane region" description="Helical" evidence="4">
    <location>
        <begin position="156"/>
        <end position="173"/>
    </location>
</feature>
<feature type="transmembrane region" description="Helical" evidence="4">
    <location>
        <begin position="128"/>
        <end position="150"/>
    </location>
</feature>
<evidence type="ECO:0000313" key="6">
    <source>
        <dbReference type="EMBL" id="RDB71531.1"/>
    </source>
</evidence>
<reference evidence="9" key="2">
    <citation type="submission" date="2018-05" db="EMBL/GenBank/DDBJ databases">
        <title>Genome Sequencing of selected type strains of the family Eggerthellaceae.</title>
        <authorList>
            <person name="Danylec N."/>
            <person name="Stoll D.A."/>
            <person name="Doetsch A."/>
            <person name="Huch M."/>
        </authorList>
    </citation>
    <scope>NUCLEOTIDE SEQUENCE [LARGE SCALE GENOMIC DNA]</scope>
    <source>
        <strain evidence="9">DSM 16107</strain>
    </source>
</reference>
<dbReference type="InterPro" id="IPR036388">
    <property type="entry name" value="WH-like_DNA-bd_sf"/>
</dbReference>
<feature type="transmembrane region" description="Helical" evidence="4">
    <location>
        <begin position="232"/>
        <end position="252"/>
    </location>
</feature>
<dbReference type="Gene3D" id="1.10.10.10">
    <property type="entry name" value="Winged helix-like DNA-binding domain superfamily/Winged helix DNA-binding domain"/>
    <property type="match status" value="1"/>
</dbReference>
<evidence type="ECO:0000259" key="5">
    <source>
        <dbReference type="PROSITE" id="PS50043"/>
    </source>
</evidence>
<dbReference type="SUPFAM" id="SSF46894">
    <property type="entry name" value="C-terminal effector domain of the bipartite response regulators"/>
    <property type="match status" value="1"/>
</dbReference>
<feature type="transmembrane region" description="Helical" evidence="4">
    <location>
        <begin position="43"/>
        <end position="64"/>
    </location>
</feature>
<evidence type="ECO:0000313" key="8">
    <source>
        <dbReference type="Proteomes" id="UP000253817"/>
    </source>
</evidence>
<evidence type="ECO:0000256" key="4">
    <source>
        <dbReference type="SAM" id="Phobius"/>
    </source>
</evidence>
<feature type="domain" description="HTH luxR-type" evidence="5">
    <location>
        <begin position="409"/>
        <end position="474"/>
    </location>
</feature>